<dbReference type="Proteomes" id="UP000070505">
    <property type="component" value="Unassembled WGS sequence"/>
</dbReference>
<name>A0A135Z1Q4_GARVA</name>
<dbReference type="AlphaFoldDB" id="A0A135Z1Q4"/>
<accession>A0A135Z1Q4</accession>
<evidence type="ECO:0000256" key="1">
    <source>
        <dbReference type="SAM" id="Phobius"/>
    </source>
</evidence>
<evidence type="ECO:0000313" key="3">
    <source>
        <dbReference type="Proteomes" id="UP000070505"/>
    </source>
</evidence>
<dbReference type="EMBL" id="LSRC01000061">
    <property type="protein sequence ID" value="KXI15574.1"/>
    <property type="molecule type" value="Genomic_DNA"/>
</dbReference>
<dbReference type="PATRIC" id="fig|2702.101.peg.1292"/>
<organism evidence="2 3">
    <name type="scientific">Gardnerella vaginalis</name>
    <dbReference type="NCBI Taxonomy" id="2702"/>
    <lineage>
        <taxon>Bacteria</taxon>
        <taxon>Bacillati</taxon>
        <taxon>Actinomycetota</taxon>
        <taxon>Actinomycetes</taxon>
        <taxon>Bifidobacteriales</taxon>
        <taxon>Bifidobacteriaceae</taxon>
        <taxon>Gardnerella</taxon>
    </lineage>
</organism>
<protein>
    <submittedName>
        <fullName evidence="2">Uncharacterized protein</fullName>
    </submittedName>
</protein>
<evidence type="ECO:0000313" key="2">
    <source>
        <dbReference type="EMBL" id="KXI15574.1"/>
    </source>
</evidence>
<gene>
    <name evidence="2" type="ORF">HMPREF3230_01308</name>
</gene>
<reference evidence="2 3" key="1">
    <citation type="submission" date="2016-02" db="EMBL/GenBank/DDBJ databases">
        <authorList>
            <person name="Wen L."/>
            <person name="He K."/>
            <person name="Yang H."/>
        </authorList>
    </citation>
    <scope>NUCLEOTIDE SEQUENCE [LARGE SCALE GENOMIC DNA]</scope>
    <source>
        <strain evidence="2 3">CMW7778B</strain>
    </source>
</reference>
<keyword evidence="1" id="KW-1133">Transmembrane helix</keyword>
<comment type="caution">
    <text evidence="2">The sequence shown here is derived from an EMBL/GenBank/DDBJ whole genome shotgun (WGS) entry which is preliminary data.</text>
</comment>
<feature type="transmembrane region" description="Helical" evidence="1">
    <location>
        <begin position="6"/>
        <end position="30"/>
    </location>
</feature>
<keyword evidence="1" id="KW-0812">Transmembrane</keyword>
<sequence length="43" mass="4843">MIWFGCSGWVSGCECFVVVFWLFYGVVYLLKLAGSFAYSHVGL</sequence>
<keyword evidence="1" id="KW-0472">Membrane</keyword>
<proteinExistence type="predicted"/>